<protein>
    <recommendedName>
        <fullName evidence="3">Negative regulator of flagellin synthesis</fullName>
    </recommendedName>
</protein>
<accession>A0A519BFZ5</accession>
<evidence type="ECO:0000313" key="2">
    <source>
        <dbReference type="Proteomes" id="UP000316562"/>
    </source>
</evidence>
<proteinExistence type="predicted"/>
<comment type="caution">
    <text evidence="1">The sequence shown here is derived from an EMBL/GenBank/DDBJ whole genome shotgun (WGS) entry which is preliminary data.</text>
</comment>
<name>A0A519BFZ5_ACIG2</name>
<reference evidence="1 2" key="1">
    <citation type="journal article" date="2019" name="ISME J.">
        <title>Insights into ecological role of a new deltaproteobacterial order Candidatus Acidulodesulfobacterales by metagenomics and metatranscriptomics.</title>
        <authorList>
            <person name="Tan S."/>
            <person name="Liu J."/>
            <person name="Fang Y."/>
            <person name="Hedlund B.P."/>
            <person name="Lian Z.H."/>
            <person name="Huang L.Y."/>
            <person name="Li J.T."/>
            <person name="Huang L.N."/>
            <person name="Li W.J."/>
            <person name="Jiang H.C."/>
            <person name="Dong H.L."/>
            <person name="Shu W.S."/>
        </authorList>
    </citation>
    <scope>NUCLEOTIDE SEQUENCE [LARGE SCALE GENOMIC DNA]</scope>
    <source>
        <strain evidence="1">AP2</strain>
    </source>
</reference>
<dbReference type="Proteomes" id="UP000316562">
    <property type="component" value="Unassembled WGS sequence"/>
</dbReference>
<dbReference type="AlphaFoldDB" id="A0A519BFZ5"/>
<dbReference type="InterPro" id="IPR035890">
    <property type="entry name" value="Anti-sigma-28_factor_FlgM_sf"/>
</dbReference>
<evidence type="ECO:0008006" key="3">
    <source>
        <dbReference type="Google" id="ProtNLM"/>
    </source>
</evidence>
<gene>
    <name evidence="1" type="ORF">EVJ46_08340</name>
</gene>
<dbReference type="EMBL" id="SGBC01000003">
    <property type="protein sequence ID" value="RZD16186.1"/>
    <property type="molecule type" value="Genomic_DNA"/>
</dbReference>
<organism evidence="1 2">
    <name type="scientific">Acididesulfobacter guangdongensis</name>
    <dbReference type="NCBI Taxonomy" id="2597225"/>
    <lineage>
        <taxon>Bacteria</taxon>
        <taxon>Deltaproteobacteria</taxon>
        <taxon>Candidatus Acidulodesulfobacterales</taxon>
        <taxon>Candidatus Acididesulfobacter</taxon>
    </lineage>
</organism>
<evidence type="ECO:0000313" key="1">
    <source>
        <dbReference type="EMBL" id="RZD16186.1"/>
    </source>
</evidence>
<sequence length="96" mass="9994">MAIEINNILPVGNAADVYKAKDKKVQNIDGAAPSSSDTVNISGSGLFIENLKNQINNADSLSISKISDIRNSINGGAYADSSKIAGGILNFINTVI</sequence>
<dbReference type="SUPFAM" id="SSF101498">
    <property type="entry name" value="Anti-sigma factor FlgM"/>
    <property type="match status" value="1"/>
</dbReference>